<dbReference type="EMBL" id="QNUK01000071">
    <property type="protein sequence ID" value="KAF5903568.1"/>
    <property type="molecule type" value="Genomic_DNA"/>
</dbReference>
<gene>
    <name evidence="1" type="ORF">DAT39_006714</name>
</gene>
<evidence type="ECO:0000313" key="1">
    <source>
        <dbReference type="EMBL" id="KAF5903568.1"/>
    </source>
</evidence>
<dbReference type="Proteomes" id="UP000727407">
    <property type="component" value="Unassembled WGS sequence"/>
</dbReference>
<reference evidence="1" key="1">
    <citation type="submission" date="2020-07" db="EMBL/GenBank/DDBJ databases">
        <title>Clarias magur genome sequencing, assembly and annotation.</title>
        <authorList>
            <person name="Kushwaha B."/>
            <person name="Kumar R."/>
            <person name="Das P."/>
            <person name="Joshi C.G."/>
            <person name="Kumar D."/>
            <person name="Nagpure N.S."/>
            <person name="Pandey M."/>
            <person name="Agarwal S."/>
            <person name="Srivastava S."/>
            <person name="Singh M."/>
            <person name="Sahoo L."/>
            <person name="Jayasankar P."/>
            <person name="Meher P.K."/>
            <person name="Koringa P.G."/>
            <person name="Iquebal M.A."/>
            <person name="Das S.P."/>
            <person name="Bit A."/>
            <person name="Patnaik S."/>
            <person name="Patel N."/>
            <person name="Shah T.M."/>
            <person name="Hinsu A."/>
            <person name="Jena J.K."/>
        </authorList>
    </citation>
    <scope>NUCLEOTIDE SEQUENCE</scope>
    <source>
        <strain evidence="1">CIFAMagur01</strain>
        <tissue evidence="1">Testis</tissue>
    </source>
</reference>
<protein>
    <submittedName>
        <fullName evidence="1">Uncharacterized protein</fullName>
    </submittedName>
</protein>
<accession>A0A8J4U9K1</accession>
<keyword evidence="2" id="KW-1185">Reference proteome</keyword>
<feature type="non-terminal residue" evidence="1">
    <location>
        <position position="1"/>
    </location>
</feature>
<proteinExistence type="predicted"/>
<name>A0A8J4U9K1_CLAMG</name>
<comment type="caution">
    <text evidence="1">The sequence shown here is derived from an EMBL/GenBank/DDBJ whole genome shotgun (WGS) entry which is preliminary data.</text>
</comment>
<organism evidence="1 2">
    <name type="scientific">Clarias magur</name>
    <name type="common">Asian catfish</name>
    <name type="synonym">Macropteronotus magur</name>
    <dbReference type="NCBI Taxonomy" id="1594786"/>
    <lineage>
        <taxon>Eukaryota</taxon>
        <taxon>Metazoa</taxon>
        <taxon>Chordata</taxon>
        <taxon>Craniata</taxon>
        <taxon>Vertebrata</taxon>
        <taxon>Euteleostomi</taxon>
        <taxon>Actinopterygii</taxon>
        <taxon>Neopterygii</taxon>
        <taxon>Teleostei</taxon>
        <taxon>Ostariophysi</taxon>
        <taxon>Siluriformes</taxon>
        <taxon>Clariidae</taxon>
        <taxon>Clarias</taxon>
    </lineage>
</organism>
<sequence>VLDQAGNFNTRGLEYQGQADTESGVTLEMKKRVGIRVSESSTSVNGSWFLFSYSAEV</sequence>
<dbReference type="AlphaFoldDB" id="A0A8J4U9K1"/>
<evidence type="ECO:0000313" key="2">
    <source>
        <dbReference type="Proteomes" id="UP000727407"/>
    </source>
</evidence>